<keyword evidence="1" id="KW-0805">Transcription regulation</keyword>
<sequence>MTIEDLCQRMAALGNPSRMEIYRLLVRAGRPGLSVASVQERVGIPASTLSHHLRRLVEVGLVLQERTGTTLLCSADFAVMEATFALFAAECCADEPETSRCDTSSGKCC</sequence>
<dbReference type="InterPro" id="IPR051011">
    <property type="entry name" value="Metal_resp_trans_reg"/>
</dbReference>
<feature type="domain" description="HTH arsR-type" evidence="4">
    <location>
        <begin position="1"/>
        <end position="95"/>
    </location>
</feature>
<dbReference type="CDD" id="cd00090">
    <property type="entry name" value="HTH_ARSR"/>
    <property type="match status" value="1"/>
</dbReference>
<name>A0A518EMH6_9BACT</name>
<evidence type="ECO:0000313" key="6">
    <source>
        <dbReference type="Proteomes" id="UP000320390"/>
    </source>
</evidence>
<keyword evidence="6" id="KW-1185">Reference proteome</keyword>
<dbReference type="OrthoDB" id="9798835at2"/>
<dbReference type="NCBIfam" id="NF033788">
    <property type="entry name" value="HTH_metalloreg"/>
    <property type="match status" value="1"/>
</dbReference>
<dbReference type="InterPro" id="IPR036390">
    <property type="entry name" value="WH_DNA-bd_sf"/>
</dbReference>
<keyword evidence="2" id="KW-0238">DNA-binding</keyword>
<evidence type="ECO:0000256" key="3">
    <source>
        <dbReference type="ARBA" id="ARBA00023163"/>
    </source>
</evidence>
<organism evidence="5 6">
    <name type="scientific">Saltatorellus ferox</name>
    <dbReference type="NCBI Taxonomy" id="2528018"/>
    <lineage>
        <taxon>Bacteria</taxon>
        <taxon>Pseudomonadati</taxon>
        <taxon>Planctomycetota</taxon>
        <taxon>Planctomycetia</taxon>
        <taxon>Planctomycetia incertae sedis</taxon>
        <taxon>Saltatorellus</taxon>
    </lineage>
</organism>
<dbReference type="InterPro" id="IPR001845">
    <property type="entry name" value="HTH_ArsR_DNA-bd_dom"/>
</dbReference>
<dbReference type="PANTHER" id="PTHR43132:SF2">
    <property type="entry name" value="ARSENICAL RESISTANCE OPERON REPRESSOR ARSR-RELATED"/>
    <property type="match status" value="1"/>
</dbReference>
<dbReference type="AlphaFoldDB" id="A0A518EMH6"/>
<gene>
    <name evidence="5" type="ORF">Poly30_07850</name>
</gene>
<reference evidence="5 6" key="1">
    <citation type="submission" date="2019-02" db="EMBL/GenBank/DDBJ databases">
        <title>Deep-cultivation of Planctomycetes and their phenomic and genomic characterization uncovers novel biology.</title>
        <authorList>
            <person name="Wiegand S."/>
            <person name="Jogler M."/>
            <person name="Boedeker C."/>
            <person name="Pinto D."/>
            <person name="Vollmers J."/>
            <person name="Rivas-Marin E."/>
            <person name="Kohn T."/>
            <person name="Peeters S.H."/>
            <person name="Heuer A."/>
            <person name="Rast P."/>
            <person name="Oberbeckmann S."/>
            <person name="Bunk B."/>
            <person name="Jeske O."/>
            <person name="Meyerdierks A."/>
            <person name="Storesund J.E."/>
            <person name="Kallscheuer N."/>
            <person name="Luecker S."/>
            <person name="Lage O.M."/>
            <person name="Pohl T."/>
            <person name="Merkel B.J."/>
            <person name="Hornburger P."/>
            <person name="Mueller R.-W."/>
            <person name="Bruemmer F."/>
            <person name="Labrenz M."/>
            <person name="Spormann A.M."/>
            <person name="Op den Camp H."/>
            <person name="Overmann J."/>
            <person name="Amann R."/>
            <person name="Jetten M.S.M."/>
            <person name="Mascher T."/>
            <person name="Medema M.H."/>
            <person name="Devos D.P."/>
            <person name="Kaster A.-K."/>
            <person name="Ovreas L."/>
            <person name="Rohde M."/>
            <person name="Galperin M.Y."/>
            <person name="Jogler C."/>
        </authorList>
    </citation>
    <scope>NUCLEOTIDE SEQUENCE [LARGE SCALE GENOMIC DNA]</scope>
    <source>
        <strain evidence="5 6">Poly30</strain>
    </source>
</reference>
<accession>A0A518EMH6</accession>
<evidence type="ECO:0000259" key="4">
    <source>
        <dbReference type="PROSITE" id="PS50987"/>
    </source>
</evidence>
<dbReference type="PRINTS" id="PR00778">
    <property type="entry name" value="HTHARSR"/>
</dbReference>
<dbReference type="SUPFAM" id="SSF46785">
    <property type="entry name" value="Winged helix' DNA-binding domain"/>
    <property type="match status" value="1"/>
</dbReference>
<keyword evidence="3" id="KW-0804">Transcription</keyword>
<proteinExistence type="predicted"/>
<evidence type="ECO:0000256" key="2">
    <source>
        <dbReference type="ARBA" id="ARBA00023125"/>
    </source>
</evidence>
<dbReference type="InterPro" id="IPR011991">
    <property type="entry name" value="ArsR-like_HTH"/>
</dbReference>
<dbReference type="PANTHER" id="PTHR43132">
    <property type="entry name" value="ARSENICAL RESISTANCE OPERON REPRESSOR ARSR-RELATED"/>
    <property type="match status" value="1"/>
</dbReference>
<evidence type="ECO:0000313" key="5">
    <source>
        <dbReference type="EMBL" id="QDV05289.1"/>
    </source>
</evidence>
<evidence type="ECO:0000256" key="1">
    <source>
        <dbReference type="ARBA" id="ARBA00023015"/>
    </source>
</evidence>
<dbReference type="GO" id="GO:0003700">
    <property type="term" value="F:DNA-binding transcription factor activity"/>
    <property type="evidence" value="ECO:0007669"/>
    <property type="project" value="InterPro"/>
</dbReference>
<dbReference type="Gene3D" id="1.10.10.10">
    <property type="entry name" value="Winged helix-like DNA-binding domain superfamily/Winged helix DNA-binding domain"/>
    <property type="match status" value="1"/>
</dbReference>
<dbReference type="GO" id="GO:0003677">
    <property type="term" value="F:DNA binding"/>
    <property type="evidence" value="ECO:0007669"/>
    <property type="project" value="UniProtKB-KW"/>
</dbReference>
<dbReference type="Pfam" id="PF12840">
    <property type="entry name" value="HTH_20"/>
    <property type="match status" value="1"/>
</dbReference>
<dbReference type="InterPro" id="IPR036388">
    <property type="entry name" value="WH-like_DNA-bd_sf"/>
</dbReference>
<dbReference type="Proteomes" id="UP000320390">
    <property type="component" value="Chromosome"/>
</dbReference>
<protein>
    <submittedName>
        <fullName evidence="5">Helix-turn-helix domain protein</fullName>
    </submittedName>
</protein>
<dbReference type="EMBL" id="CP036434">
    <property type="protein sequence ID" value="QDV05289.1"/>
    <property type="molecule type" value="Genomic_DNA"/>
</dbReference>
<dbReference type="SMART" id="SM00418">
    <property type="entry name" value="HTH_ARSR"/>
    <property type="match status" value="1"/>
</dbReference>
<dbReference type="RefSeq" id="WP_145194704.1">
    <property type="nucleotide sequence ID" value="NZ_CP036434.1"/>
</dbReference>
<dbReference type="PROSITE" id="PS50987">
    <property type="entry name" value="HTH_ARSR_2"/>
    <property type="match status" value="1"/>
</dbReference>